<dbReference type="EMBL" id="JACGCI010000004">
    <property type="protein sequence ID" value="KAF6764139.1"/>
    <property type="molecule type" value="Genomic_DNA"/>
</dbReference>
<feature type="compositionally biased region" description="Basic and acidic residues" evidence="1">
    <location>
        <begin position="32"/>
        <end position="49"/>
    </location>
</feature>
<feature type="compositionally biased region" description="Pro residues" evidence="1">
    <location>
        <begin position="225"/>
        <end position="235"/>
    </location>
</feature>
<organism evidence="2 3">
    <name type="scientific">Ephemerocybe angulata</name>
    <dbReference type="NCBI Taxonomy" id="980116"/>
    <lineage>
        <taxon>Eukaryota</taxon>
        <taxon>Fungi</taxon>
        <taxon>Dikarya</taxon>
        <taxon>Basidiomycota</taxon>
        <taxon>Agaricomycotina</taxon>
        <taxon>Agaricomycetes</taxon>
        <taxon>Agaricomycetidae</taxon>
        <taxon>Agaricales</taxon>
        <taxon>Agaricineae</taxon>
        <taxon>Psathyrellaceae</taxon>
        <taxon>Ephemerocybe</taxon>
    </lineage>
</organism>
<feature type="region of interest" description="Disordered" evidence="1">
    <location>
        <begin position="402"/>
        <end position="482"/>
    </location>
</feature>
<proteinExistence type="predicted"/>
<evidence type="ECO:0000313" key="2">
    <source>
        <dbReference type="EMBL" id="KAF6764139.1"/>
    </source>
</evidence>
<feature type="region of interest" description="Disordered" evidence="1">
    <location>
        <begin position="223"/>
        <end position="254"/>
    </location>
</feature>
<gene>
    <name evidence="2" type="ORF">DFP72DRAFT_870857</name>
</gene>
<feature type="non-terminal residue" evidence="2">
    <location>
        <position position="482"/>
    </location>
</feature>
<reference evidence="2 3" key="1">
    <citation type="submission" date="2020-07" db="EMBL/GenBank/DDBJ databases">
        <title>Comparative genomics of pyrophilous fungi reveals a link between fire events and developmental genes.</title>
        <authorList>
            <consortium name="DOE Joint Genome Institute"/>
            <person name="Steindorff A.S."/>
            <person name="Carver A."/>
            <person name="Calhoun S."/>
            <person name="Stillman K."/>
            <person name="Liu H."/>
            <person name="Lipzen A."/>
            <person name="Pangilinan J."/>
            <person name="Labutti K."/>
            <person name="Bruns T.D."/>
            <person name="Grigoriev I.V."/>
        </authorList>
    </citation>
    <scope>NUCLEOTIDE SEQUENCE [LARGE SCALE GENOMIC DNA]</scope>
    <source>
        <strain evidence="2 3">CBS 144469</strain>
    </source>
</reference>
<keyword evidence="3" id="KW-1185">Reference proteome</keyword>
<protein>
    <recommendedName>
        <fullName evidence="4">CST complex subunit Stn1 N-terminal domain-containing protein</fullName>
    </recommendedName>
</protein>
<feature type="compositionally biased region" description="Polar residues" evidence="1">
    <location>
        <begin position="455"/>
        <end position="482"/>
    </location>
</feature>
<evidence type="ECO:0008006" key="4">
    <source>
        <dbReference type="Google" id="ProtNLM"/>
    </source>
</evidence>
<dbReference type="AlphaFoldDB" id="A0A8H6IFQ7"/>
<feature type="compositionally biased region" description="Polar residues" evidence="1">
    <location>
        <begin position="318"/>
        <end position="342"/>
    </location>
</feature>
<dbReference type="OrthoDB" id="77828at2759"/>
<name>A0A8H6IFQ7_9AGAR</name>
<dbReference type="Gene3D" id="2.40.50.140">
    <property type="entry name" value="Nucleic acid-binding proteins"/>
    <property type="match status" value="1"/>
</dbReference>
<feature type="region of interest" description="Disordered" evidence="1">
    <location>
        <begin position="308"/>
        <end position="344"/>
    </location>
</feature>
<comment type="caution">
    <text evidence="2">The sequence shown here is derived from an EMBL/GenBank/DDBJ whole genome shotgun (WGS) entry which is preliminary data.</text>
</comment>
<feature type="compositionally biased region" description="Polar residues" evidence="1">
    <location>
        <begin position="244"/>
        <end position="254"/>
    </location>
</feature>
<feature type="compositionally biased region" description="Basic and acidic residues" evidence="1">
    <location>
        <begin position="402"/>
        <end position="413"/>
    </location>
</feature>
<evidence type="ECO:0000313" key="3">
    <source>
        <dbReference type="Proteomes" id="UP000521943"/>
    </source>
</evidence>
<dbReference type="Proteomes" id="UP000521943">
    <property type="component" value="Unassembled WGS sequence"/>
</dbReference>
<evidence type="ECO:0000256" key="1">
    <source>
        <dbReference type="SAM" id="MobiDB-lite"/>
    </source>
</evidence>
<dbReference type="SUPFAM" id="SSF50249">
    <property type="entry name" value="Nucleic acid-binding proteins"/>
    <property type="match status" value="1"/>
</dbReference>
<feature type="compositionally biased region" description="Low complexity" evidence="1">
    <location>
        <begin position="414"/>
        <end position="427"/>
    </location>
</feature>
<accession>A0A8H6IFQ7</accession>
<sequence>MSSTTLLSSSGTKMKRTRSNNTSLLPSPSKRNRPEVHEEKVPEPPKHKDLFSWTLSPEAIAPCHIRDVLSLQERPEGDKARGPSDKLSAADFYWLGRVPCRNVQIVGVVVGVSQYESRSTYIVDDGTDVIECSLRTQPIKQIPQPGRPPPIAPEFPPPVASVGETVRVIGKVSKGIKFGDWQIAINTITLCSSGNDEFKHYMDVLKLHETRPFSIPRLALRDIVPPTPTTRPGPSTPTRKSTAHEPSSGITNYNVQSSPVTIIAHQRNYATPHAFTTSKLTRNTFRIYLKYFMDSGPSHSTDDVDYDDRGDPFAPSFANETSASLLTPTKDSTPRPTFSKSMSRPKIDPLDFSKFSATAPLNDKPPTHHSAAIPFHTCAGSQSLVLLANRVAKQEIRLARKQAKEKEKNDLKAKPTSSASSSTAAKARLPTTKDIQAALHPRSQRPLPGGHLFSLETSTSMSYPPTADSTANSSSKSTLLPN</sequence>
<dbReference type="InterPro" id="IPR012340">
    <property type="entry name" value="NA-bd_OB-fold"/>
</dbReference>
<feature type="compositionally biased region" description="Low complexity" evidence="1">
    <location>
        <begin position="1"/>
        <end position="10"/>
    </location>
</feature>
<feature type="region of interest" description="Disordered" evidence="1">
    <location>
        <begin position="1"/>
        <end position="49"/>
    </location>
</feature>